<protein>
    <submittedName>
        <fullName evidence="2">Uncharacterized protein</fullName>
    </submittedName>
</protein>
<feature type="compositionally biased region" description="Low complexity" evidence="1">
    <location>
        <begin position="364"/>
        <end position="374"/>
    </location>
</feature>
<accession>A0A371DVW1</accession>
<sequence length="682" mass="74201">MTLDRPNHHRSLPLPQTQHDYSPISPVRRPSSPTRYLLVLQAIRPGIPLPHVCNPIVMALTTPSLTALRRNPLPPDLHSNIYRIARALLPCKLTPPHEMTSRPLDSLMRLLHTLILLDTALLLPRDTLMTLTTHDIQHGRAANGPTPAAYTNHPSTTQGYGRSGQSFDQGLRVHDPGSAYAASQRVPLRSAPSPAPTTRPPRLTVVSSQSSRTPAPLHSAPPTPSRNQTYPTTAPSQPAAVTFPSHSRTVSDPQYQIGAGTYAAASLPTRGHVPPRVVPSPTPQNDVLLTPSSLAPSMLPQVSAPVPLSRTTSRSTAKEKEKEKKKGFFGLGLFRSRSSPPKERAVDTLGPAASVREKRERNNSQPSQPQASAQGPFMGNKIPPSQEAPRVGPLPMQSQPRGYSTSAVPIASPMPVAASGQRTANGKVFTPFRLLSKRHHTVSTASVDAVDGTVINAMLTGGDSTRSSTAGRPSPPLRDPMTAAQEWRNKEENEQYGRGTLRRRRPGVTFDVGEEVAEEGRGPLQKSLRQNLQNLQLHTSMSQPPGPMPASPAGNIYGSTKFESGGIDRYVIYACTCYVNVSLCRCSRAITGPDVRFVWYNRNIFSRYPRGVSVRPVSIPFELSPAHPHASKFSRLHPLLHCPLSGPGRRNSHIMVQKVVRPGLEPETSCVHSHLRLPVRQT</sequence>
<name>A0A371DVW1_9APHY</name>
<feature type="region of interest" description="Disordered" evidence="1">
    <location>
        <begin position="266"/>
        <end position="405"/>
    </location>
</feature>
<evidence type="ECO:0000313" key="2">
    <source>
        <dbReference type="EMBL" id="RDX56654.1"/>
    </source>
</evidence>
<feature type="compositionally biased region" description="Polar residues" evidence="1">
    <location>
        <begin position="225"/>
        <end position="236"/>
    </location>
</feature>
<dbReference type="STRING" id="139420.A0A371DVW1"/>
<feature type="compositionally biased region" description="Polar residues" evidence="1">
    <location>
        <begin position="283"/>
        <end position="295"/>
    </location>
</feature>
<evidence type="ECO:0000256" key="1">
    <source>
        <dbReference type="SAM" id="MobiDB-lite"/>
    </source>
</evidence>
<dbReference type="Proteomes" id="UP000256964">
    <property type="component" value="Unassembled WGS sequence"/>
</dbReference>
<gene>
    <name evidence="2" type="ORF">OH76DRAFT_405603</name>
</gene>
<feature type="compositionally biased region" description="Polar residues" evidence="1">
    <location>
        <begin position="462"/>
        <end position="471"/>
    </location>
</feature>
<dbReference type="EMBL" id="KZ857380">
    <property type="protein sequence ID" value="RDX56654.1"/>
    <property type="molecule type" value="Genomic_DNA"/>
</dbReference>
<keyword evidence="3" id="KW-1185">Reference proteome</keyword>
<organism evidence="2 3">
    <name type="scientific">Lentinus brumalis</name>
    <dbReference type="NCBI Taxonomy" id="2498619"/>
    <lineage>
        <taxon>Eukaryota</taxon>
        <taxon>Fungi</taxon>
        <taxon>Dikarya</taxon>
        <taxon>Basidiomycota</taxon>
        <taxon>Agaricomycotina</taxon>
        <taxon>Agaricomycetes</taxon>
        <taxon>Polyporales</taxon>
        <taxon>Polyporaceae</taxon>
        <taxon>Lentinus</taxon>
    </lineage>
</organism>
<dbReference type="OrthoDB" id="3058872at2759"/>
<feature type="compositionally biased region" description="Polar residues" evidence="1">
    <location>
        <begin position="152"/>
        <end position="168"/>
    </location>
</feature>
<reference evidence="2 3" key="1">
    <citation type="journal article" date="2018" name="Biotechnol. Biofuels">
        <title>Integrative visual omics of the white-rot fungus Polyporus brumalis exposes the biotechnological potential of its oxidative enzymes for delignifying raw plant biomass.</title>
        <authorList>
            <person name="Miyauchi S."/>
            <person name="Rancon A."/>
            <person name="Drula E."/>
            <person name="Hage H."/>
            <person name="Chaduli D."/>
            <person name="Favel A."/>
            <person name="Grisel S."/>
            <person name="Henrissat B."/>
            <person name="Herpoel-Gimbert I."/>
            <person name="Ruiz-Duenas F.J."/>
            <person name="Chevret D."/>
            <person name="Hainaut M."/>
            <person name="Lin J."/>
            <person name="Wang M."/>
            <person name="Pangilinan J."/>
            <person name="Lipzen A."/>
            <person name="Lesage-Meessen L."/>
            <person name="Navarro D."/>
            <person name="Riley R."/>
            <person name="Grigoriev I.V."/>
            <person name="Zhou S."/>
            <person name="Raouche S."/>
            <person name="Rosso M.N."/>
        </authorList>
    </citation>
    <scope>NUCLEOTIDE SEQUENCE [LARGE SCALE GENOMIC DNA]</scope>
    <source>
        <strain evidence="2 3">BRFM 1820</strain>
    </source>
</reference>
<feature type="region of interest" description="Disordered" evidence="1">
    <location>
        <begin position="139"/>
        <end position="250"/>
    </location>
</feature>
<evidence type="ECO:0000313" key="3">
    <source>
        <dbReference type="Proteomes" id="UP000256964"/>
    </source>
</evidence>
<feature type="compositionally biased region" description="Polar residues" evidence="1">
    <location>
        <begin position="396"/>
        <end position="405"/>
    </location>
</feature>
<feature type="region of interest" description="Disordered" evidence="1">
    <location>
        <begin position="1"/>
        <end position="29"/>
    </location>
</feature>
<proteinExistence type="predicted"/>
<feature type="compositionally biased region" description="Basic and acidic residues" evidence="1">
    <location>
        <begin position="316"/>
        <end position="326"/>
    </location>
</feature>
<dbReference type="AlphaFoldDB" id="A0A371DVW1"/>
<feature type="region of interest" description="Disordered" evidence="1">
    <location>
        <begin position="460"/>
        <end position="480"/>
    </location>
</feature>